<dbReference type="GO" id="GO:0005319">
    <property type="term" value="F:lipid transporter activity"/>
    <property type="evidence" value="ECO:0007669"/>
    <property type="project" value="TreeGrafter"/>
</dbReference>
<dbReference type="GO" id="GO:0016020">
    <property type="term" value="C:membrane"/>
    <property type="evidence" value="ECO:0007669"/>
    <property type="project" value="UniProtKB-SubCell"/>
</dbReference>
<evidence type="ECO:0000256" key="10">
    <source>
        <dbReference type="SAM" id="Phobius"/>
    </source>
</evidence>
<dbReference type="PROSITE" id="PS00211">
    <property type="entry name" value="ABC_TRANSPORTER_1"/>
    <property type="match status" value="2"/>
</dbReference>
<proteinExistence type="inferred from homology"/>
<dbReference type="Proteomes" id="UP000039865">
    <property type="component" value="Unassembled WGS sequence"/>
</dbReference>
<keyword evidence="7" id="KW-0067">ATP-binding</keyword>
<dbReference type="PROSITE" id="PS50893">
    <property type="entry name" value="ABC_TRANSPORTER_2"/>
    <property type="match status" value="2"/>
</dbReference>
<evidence type="ECO:0000256" key="6">
    <source>
        <dbReference type="ARBA" id="ARBA00022741"/>
    </source>
</evidence>
<dbReference type="PANTHER" id="PTHR19229:SF36">
    <property type="entry name" value="ATP-BINDING CASSETTE SUB-FAMILY A MEMBER 2"/>
    <property type="match status" value="1"/>
</dbReference>
<comment type="similarity">
    <text evidence="2">Belongs to the ABC transporter superfamily. ABCA family.</text>
</comment>
<feature type="transmembrane region" description="Helical" evidence="10">
    <location>
        <begin position="1241"/>
        <end position="1261"/>
    </location>
</feature>
<dbReference type="InterPro" id="IPR003439">
    <property type="entry name" value="ABC_transporter-like_ATP-bd"/>
</dbReference>
<dbReference type="FunFam" id="3.40.50.300:FF:002275">
    <property type="entry name" value="ATP-binding cassette, subfamily A (ABC1), member 16"/>
    <property type="match status" value="1"/>
</dbReference>
<feature type="domain" description="ABC transporter" evidence="11">
    <location>
        <begin position="592"/>
        <end position="822"/>
    </location>
</feature>
<dbReference type="PANTHER" id="PTHR19229">
    <property type="entry name" value="ATP-BINDING CASSETTE TRANSPORTER SUBFAMILY A ABCA"/>
    <property type="match status" value="1"/>
</dbReference>
<dbReference type="SMART" id="SM00382">
    <property type="entry name" value="AAA"/>
    <property type="match status" value="2"/>
</dbReference>
<dbReference type="GO" id="GO:0005524">
    <property type="term" value="F:ATP binding"/>
    <property type="evidence" value="ECO:0007669"/>
    <property type="project" value="UniProtKB-KW"/>
</dbReference>
<dbReference type="CDD" id="cd03263">
    <property type="entry name" value="ABC_subfamily_A"/>
    <property type="match status" value="2"/>
</dbReference>
<feature type="transmembrane region" description="Helical" evidence="10">
    <location>
        <begin position="436"/>
        <end position="456"/>
    </location>
</feature>
<name>A0A078AW86_STYLE</name>
<keyword evidence="4 10" id="KW-0812">Transmembrane</keyword>
<reference evidence="12 13" key="1">
    <citation type="submission" date="2014-06" db="EMBL/GenBank/DDBJ databases">
        <authorList>
            <person name="Swart Estienne"/>
        </authorList>
    </citation>
    <scope>NUCLEOTIDE SEQUENCE [LARGE SCALE GENOMIC DNA]</scope>
    <source>
        <strain evidence="12 13">130c</strain>
    </source>
</reference>
<feature type="domain" description="ABC transporter" evidence="11">
    <location>
        <begin position="1383"/>
        <end position="1620"/>
    </location>
</feature>
<keyword evidence="9 10" id="KW-0472">Membrane</keyword>
<dbReference type="InterPro" id="IPR003593">
    <property type="entry name" value="AAA+_ATPase"/>
</dbReference>
<comment type="subcellular location">
    <subcellularLocation>
        <location evidence="1">Membrane</location>
        <topology evidence="1">Multi-pass membrane protein</topology>
    </subcellularLocation>
</comment>
<dbReference type="InterPro" id="IPR013525">
    <property type="entry name" value="ABC2_TM"/>
</dbReference>
<dbReference type="Pfam" id="PF12698">
    <property type="entry name" value="ABC2_membrane_3"/>
    <property type="match status" value="2"/>
</dbReference>
<keyword evidence="3" id="KW-0813">Transport</keyword>
<gene>
    <name evidence="12" type="primary">Contig15402.g16420</name>
    <name evidence="12" type="ORF">STYLEM_14133</name>
</gene>
<dbReference type="OrthoDB" id="10255969at2759"/>
<dbReference type="InterPro" id="IPR027417">
    <property type="entry name" value="P-loop_NTPase"/>
</dbReference>
<feature type="transmembrane region" description="Helical" evidence="10">
    <location>
        <begin position="1208"/>
        <end position="1229"/>
    </location>
</feature>
<dbReference type="FunFam" id="3.40.50.300:FF:000335">
    <property type="entry name" value="ATP binding cassette subfamily A member 5"/>
    <property type="match status" value="1"/>
</dbReference>
<feature type="transmembrane region" description="Helical" evidence="10">
    <location>
        <begin position="365"/>
        <end position="383"/>
    </location>
</feature>
<feature type="transmembrane region" description="Helical" evidence="10">
    <location>
        <begin position="1174"/>
        <end position="1201"/>
    </location>
</feature>
<keyword evidence="8 10" id="KW-1133">Transmembrane helix</keyword>
<feature type="transmembrane region" description="Helical" evidence="10">
    <location>
        <begin position="327"/>
        <end position="359"/>
    </location>
</feature>
<dbReference type="EMBL" id="CCKQ01013400">
    <property type="protein sequence ID" value="CDW85063.1"/>
    <property type="molecule type" value="Genomic_DNA"/>
</dbReference>
<evidence type="ECO:0000259" key="11">
    <source>
        <dbReference type="PROSITE" id="PS50893"/>
    </source>
</evidence>
<keyword evidence="5" id="KW-0677">Repeat</keyword>
<dbReference type="Pfam" id="PF00005">
    <property type="entry name" value="ABC_tran"/>
    <property type="match status" value="2"/>
</dbReference>
<sequence length="1823" mass="209738">MGLILMARIQISKTYKSEQDFYYEKIVTPLRAQMTDEQWAIVGPVFEEELKFPKVNFMMYPFYYGKGKTADEAIQYEEDNYSFLGYQAGARNVIDPSPCIKRAPLRSYIGLFPKDNYTEMIERQLKIWMFQLDYSTTGRYAYENQIYNFNVLYFDSEEQMLEYVAHPDYEKDQYRPGLCAGISHYPKPNGEGHSFKIHMTDQLLDDRKTIPSQSDPAADKYNTEAKITEFSMYNKYFYTYFHNWLANAVLREVTGIQDATIVSLVMQMKIGESEIDSFDFVISFLMPICVTLMYIMPMYRMIMRIVSEKQTKIREVMRMMGLSDFNYWLSWFIFYSIVVTIISLVSTGIICSIFIQSFFTTPRTASIISILIYFFTSFADYAVKSNYLEEYRKILASILPTIAMSRAIDSISSFEKAKVGLQTSNMVEVYNNYKVLTCYYMFGVGLVLSFLTGIYLTNVLPTTADGLRKDWYYPVTRKYWCGTRKKTRMNQILNESSDVYAKNNFDISESKELERSINKSVDLQDNPLPNFQTMNANDQQNNNGLYLGSHRSPRQSLVVNDQEFESRGMNPLNYEPVNSGFAHQQETQQKILKIQNLQKTYKNGFSAVKGLNIKMYNGQIFALLGHNGAGKSTTISMLTGLISSTLGNCEVFGYDMFDDIDYVRQFLGVCPQHDILFDLLTPEEHLDIFSDFKGVSSQTKKEEIQKMLLDCDVYQHKDKEARNLSGGNKRKLSVAIAMIGGSRLVLLDEPTAGMDLSARRKLWNMLKSYKQNRIIILTTHYMDEADILGDRIGIMTGVKKNQSQDILISQYLEEKLGYCKKLSEISSEVTFQIPQQYSVKFKDFFNEFDYDLDKLNIRSYGISVTTLEEVFLKVGHGDDTEDNKQVIDELRRSRSNLENEAKRNDYSIANDKSMGICSLFFLHIGALFKKRFILYKRNYKSLISEIFVPVALVILGFGFSKIQFFINSPERTLSYDAFPAPQRLVVNSNLIRASGNDFSPKQIMQSLPGGSDQYEITYKDYSQLDTTTEDGEKVFVKKFDADIYDQSIQSPKEPISYGSYFVYQADKTKMQFRIASQLNLKSQDASALYPQFLYESILKLASNNPNYKFEVSTQAFPVTYNLSKRSAQVNGIFIVFVISIGFALIPASVISFIVHEREKNLKHMQIISGMSLPAYWLCNFTFDIIKSLIPSGIVVGLMYTFGVDYPQVWILLLLYPFAVIPFTYATSFFFNNENMAQTVTIFLHFFGGGIGAILVGILRIIESTYSIGDQLRWALKIFPSFCLTDSIMYQTVKSQLFIKRPELNLEDFEFQAVGANVYVMGGHFFFWTIVLIIIELRIFRWIPKIYDKIIGSRLKPIQNLELDSDVIDEEERIEESNSGSIRVRVKKFRKVYARFMQKPFLAVERTSFGLDYGECFALLGVNGAGKTTTFKSLTGEIQPTNGEITINGMDIGRDFAKIRKQIGYCPQHDAIFDQMSVEEHLQFYAKIKGIRSDLRVQLIEQQIVEMSLQDHRMKLAGTLSGGNKRKLSVAMCVIGNPPIILLDEPSAGMDPEARRFMWTVVSKISQQRQQSAVILTTHSMEEAEALSTKMGIMVRGGVFRCFGSSQHIKNKFGTGYEIEVKVRKLTQEDLNMKRELYGLYSQDRVEFSRLPELMRSKMVDESVINELDENGLGQDLVKEAQEYMGTVSVKNFLNWLYIEQAGINILDGLSQYFSEVEILEHYNDYYKLRVPRESKTIGFIFSFIENKKDSFKISEYSASQTTLEQIFQKFANQQIDNHKTIMKFKKLDGMLTKVLSQNNRVLEEKALNIDNQELSDKLIRPEQ</sequence>
<evidence type="ECO:0000313" key="13">
    <source>
        <dbReference type="Proteomes" id="UP000039865"/>
    </source>
</evidence>
<feature type="transmembrane region" description="Helical" evidence="10">
    <location>
        <begin position="280"/>
        <end position="299"/>
    </location>
</feature>
<dbReference type="Gene3D" id="3.40.50.300">
    <property type="entry name" value="P-loop containing nucleotide triphosphate hydrolases"/>
    <property type="match status" value="2"/>
</dbReference>
<dbReference type="GO" id="GO:0016887">
    <property type="term" value="F:ATP hydrolysis activity"/>
    <property type="evidence" value="ECO:0007669"/>
    <property type="project" value="InterPro"/>
</dbReference>
<accession>A0A078AW86</accession>
<evidence type="ECO:0000256" key="9">
    <source>
        <dbReference type="ARBA" id="ARBA00023136"/>
    </source>
</evidence>
<evidence type="ECO:0000256" key="3">
    <source>
        <dbReference type="ARBA" id="ARBA00022448"/>
    </source>
</evidence>
<dbReference type="OMA" id="IEAPEHH"/>
<keyword evidence="13" id="KW-1185">Reference proteome</keyword>
<dbReference type="InterPro" id="IPR017871">
    <property type="entry name" value="ABC_transporter-like_CS"/>
</dbReference>
<feature type="transmembrane region" description="Helical" evidence="10">
    <location>
        <begin position="1312"/>
        <end position="1334"/>
    </location>
</feature>
<evidence type="ECO:0000256" key="5">
    <source>
        <dbReference type="ARBA" id="ARBA00022737"/>
    </source>
</evidence>
<evidence type="ECO:0000313" key="12">
    <source>
        <dbReference type="EMBL" id="CDW85063.1"/>
    </source>
</evidence>
<feature type="transmembrane region" description="Helical" evidence="10">
    <location>
        <begin position="1132"/>
        <end position="1154"/>
    </location>
</feature>
<dbReference type="InParanoid" id="A0A078AW86"/>
<evidence type="ECO:0000256" key="4">
    <source>
        <dbReference type="ARBA" id="ARBA00022692"/>
    </source>
</evidence>
<evidence type="ECO:0000256" key="1">
    <source>
        <dbReference type="ARBA" id="ARBA00004141"/>
    </source>
</evidence>
<evidence type="ECO:0000256" key="8">
    <source>
        <dbReference type="ARBA" id="ARBA00022989"/>
    </source>
</evidence>
<dbReference type="SUPFAM" id="SSF52540">
    <property type="entry name" value="P-loop containing nucleoside triphosphate hydrolases"/>
    <property type="match status" value="2"/>
</dbReference>
<dbReference type="GO" id="GO:0140359">
    <property type="term" value="F:ABC-type transporter activity"/>
    <property type="evidence" value="ECO:0007669"/>
    <property type="project" value="InterPro"/>
</dbReference>
<evidence type="ECO:0000256" key="7">
    <source>
        <dbReference type="ARBA" id="ARBA00022840"/>
    </source>
</evidence>
<keyword evidence="6" id="KW-0547">Nucleotide-binding</keyword>
<dbReference type="InterPro" id="IPR026082">
    <property type="entry name" value="ABCA"/>
</dbReference>
<evidence type="ECO:0000256" key="2">
    <source>
        <dbReference type="ARBA" id="ARBA00008869"/>
    </source>
</evidence>
<organism evidence="12 13">
    <name type="scientific">Stylonychia lemnae</name>
    <name type="common">Ciliate</name>
    <dbReference type="NCBI Taxonomy" id="5949"/>
    <lineage>
        <taxon>Eukaryota</taxon>
        <taxon>Sar</taxon>
        <taxon>Alveolata</taxon>
        <taxon>Ciliophora</taxon>
        <taxon>Intramacronucleata</taxon>
        <taxon>Spirotrichea</taxon>
        <taxon>Stichotrichia</taxon>
        <taxon>Sporadotrichida</taxon>
        <taxon>Oxytrichidae</taxon>
        <taxon>Stylonychinae</taxon>
        <taxon>Stylonychia</taxon>
    </lineage>
</organism>
<protein>
    <submittedName>
        <fullName evidence="12">Abc transporter family protein</fullName>
    </submittedName>
</protein>